<evidence type="ECO:0000313" key="2">
    <source>
        <dbReference type="EMBL" id="MDR5655369.1"/>
    </source>
</evidence>
<dbReference type="Proteomes" id="UP001247754">
    <property type="component" value="Unassembled WGS sequence"/>
</dbReference>
<comment type="caution">
    <text evidence="2">The sequence shown here is derived from an EMBL/GenBank/DDBJ whole genome shotgun (WGS) entry which is preliminary data.</text>
</comment>
<name>A0ABU1FEN5_9RHOB</name>
<evidence type="ECO:0000313" key="3">
    <source>
        <dbReference type="Proteomes" id="UP001247754"/>
    </source>
</evidence>
<reference evidence="2 3" key="1">
    <citation type="submission" date="2023-09" db="EMBL/GenBank/DDBJ databases">
        <title>Xinfangfangia sedmenti sp. nov., isolated the sedment.</title>
        <authorList>
            <person name="Xu L."/>
        </authorList>
    </citation>
    <scope>NUCLEOTIDE SEQUENCE [LARGE SCALE GENOMIC DNA]</scope>
    <source>
        <strain evidence="2 3">LG-4</strain>
    </source>
</reference>
<proteinExistence type="predicted"/>
<dbReference type="RefSeq" id="WP_310459469.1">
    <property type="nucleotide sequence ID" value="NZ_JAVKPH010000067.1"/>
</dbReference>
<dbReference type="InterPro" id="IPR032876">
    <property type="entry name" value="J_dom"/>
</dbReference>
<sequence length="1101" mass="117238">MPQAFGFAAGLFGFGMGTAGIAVGTAAAGGWYLGAAFGSTVIGGLAAKLLTTVAISALQAAVTKKASQGGGLTINTTLRGEQNPETIIFGKTATSGQAICPPYSHGPDNVFLTHVIELCSEPGATLERMIIGDDYVELGPDADPNGYGCPVLAAKYQHKGRPLIYVRYYDGSQTTADPMLRDKYGSHPDRPWTAEMVGHGLCYAILTFVMAHKAGFTQVPRYRFEMRGAPRYDIRKDSTAGGSGAHRLNNPATWEQTDNPIVQAWSIFHGIALPGGEIWGGQVAAQDLPPADWMAAMNLCDVPVELGDGGSEPAYRAGLEVALTQEPASALTEILKAATAQVADCGGIWRIRAGAPALPVYSFTDDDVLVSKPQELDPFPALADTYNAVAAQYPEPEELWETKDAPPRHNAEWEAADRFGRRTADLVLPAVPYAMQVQRLMRAWIEAERRFARHIINLPPDATILDPLDTAAWASQRNGYAGKDFEISEVVEDVRTCVVQVSTREVDPEDYDWSPSFALPWVPGPTGSTPPPALAVSGFAVHAVTIKDAGGADRRPAIRLVWDDDIQADGIRWEIRLAGASLVVLRGTTQDLEAGEIILVEGLLPATEYEVRASPVIKGPDEWTGWLSVTTLDVRLTAADVSAIDHTPPASPTDLALTSVLLGQRVVLRATWAAPADADLAYHDISLTEGGGNPVLFVTSGSRYEWPAVPGVTYTVAVRAVDAGGNASAWTAPVAHTAVGDTTPPAIPTGLTATGGFEAIWLEWAANAEADLSHYELFEAETATPDPTAGTTDVIRATSTRLARTGLPAAATTRHYWIRAVDTSGNKSGWSARVQGQTVALQTGNLTGLIDEGSFQTGVEPVRIIDSGPLPTSRITGYIQHGGVLYKWSGSAYVPVVSAAELDGLILAGQIDARGLNILDIYGDVVFSATGEISPAAYITSGGNTISLSSIAANSLTPSVNFVGEFAAPPTAEQLGELWRQNALYKNTVDGKSYILTGSPLAWMQYLSDGNAFYLTIESTNGTIFRPGQASTTLLKARLFKNGAEVTDETPAGWFRWRRISAVPADDPAWNAAYLSGFKQVDVNIDAVHSRATFFCDVISS</sequence>
<dbReference type="InterPro" id="IPR013783">
    <property type="entry name" value="Ig-like_fold"/>
</dbReference>
<evidence type="ECO:0000259" key="1">
    <source>
        <dbReference type="Pfam" id="PF13550"/>
    </source>
</evidence>
<feature type="domain" description="Tip attachment protein J" evidence="1">
    <location>
        <begin position="325"/>
        <end position="476"/>
    </location>
</feature>
<protein>
    <submittedName>
        <fullName evidence="2">Phage tail protein</fullName>
    </submittedName>
</protein>
<dbReference type="EMBL" id="JAVKPH010000067">
    <property type="protein sequence ID" value="MDR5655369.1"/>
    <property type="molecule type" value="Genomic_DNA"/>
</dbReference>
<accession>A0ABU1FEN5</accession>
<dbReference type="InterPro" id="IPR053171">
    <property type="entry name" value="Viral_Tip_Attach_Protein"/>
</dbReference>
<organism evidence="2 3">
    <name type="scientific">Ruixingdingia sedimenti</name>
    <dbReference type="NCBI Taxonomy" id="3073604"/>
    <lineage>
        <taxon>Bacteria</taxon>
        <taxon>Pseudomonadati</taxon>
        <taxon>Pseudomonadota</taxon>
        <taxon>Alphaproteobacteria</taxon>
        <taxon>Rhodobacterales</taxon>
        <taxon>Paracoccaceae</taxon>
        <taxon>Ruixingdingia</taxon>
    </lineage>
</organism>
<dbReference type="PANTHER" id="PTHR36251">
    <property type="entry name" value="FELS-1 PROPHAGE HOST SPECIFICITY PROTEIN-RELATED"/>
    <property type="match status" value="1"/>
</dbReference>
<keyword evidence="3" id="KW-1185">Reference proteome</keyword>
<dbReference type="Pfam" id="PF13550">
    <property type="entry name" value="Phage-tail_3"/>
    <property type="match status" value="1"/>
</dbReference>
<dbReference type="PANTHER" id="PTHR36251:SF2">
    <property type="entry name" value="GIFSY-2 PROPHAGE HOST SPECIFICITY PROTEIN J, PHAGE LAMBDA"/>
    <property type="match status" value="1"/>
</dbReference>
<gene>
    <name evidence="2" type="ORF">RGD00_22430</name>
</gene>
<dbReference type="Gene3D" id="2.60.40.10">
    <property type="entry name" value="Immunoglobulins"/>
    <property type="match status" value="2"/>
</dbReference>